<sequence>MVTGKKMALFDEETDKEIFDEDEWYFVELGDLEMKTEPSIETLNDIPETDSDVESAQEFQEIVLPQPMELKDIIKEDILPWLPAKALTRFKSVSKSWNFWIKSPVLAHRQSYTHKSISGFFSQPNYYSEPDFFTFNQSSSGIPNPSLSFLPISTYIVGSTHGLLVCRAHSEPDLYYICNPVTRTFRKLLSPGLYHGLDSACVLAFDPALTNIESFYQLVCAVPLVGQPVICFETYSSKTGSWACSDAICPMDEELSGHGLYMNGMAYWKTNGGKVVAFDTKTEVCGVVALPHGSPARGALVEMNGQLAYVGISELCYGVEMYYGVEMGLRRRVELFGNVGGFRGCYFGVLPYCEEGKVMVVNGGLVYCCGLEDEGIEEVGSWWWAEFTESTRFFPYVNTLVHVG</sequence>
<organism evidence="2 3">
    <name type="scientific">Striga asiatica</name>
    <name type="common">Asiatic witchweed</name>
    <name type="synonym">Buchnera asiatica</name>
    <dbReference type="NCBI Taxonomy" id="4170"/>
    <lineage>
        <taxon>Eukaryota</taxon>
        <taxon>Viridiplantae</taxon>
        <taxon>Streptophyta</taxon>
        <taxon>Embryophyta</taxon>
        <taxon>Tracheophyta</taxon>
        <taxon>Spermatophyta</taxon>
        <taxon>Magnoliopsida</taxon>
        <taxon>eudicotyledons</taxon>
        <taxon>Gunneridae</taxon>
        <taxon>Pentapetalae</taxon>
        <taxon>asterids</taxon>
        <taxon>lamiids</taxon>
        <taxon>Lamiales</taxon>
        <taxon>Orobanchaceae</taxon>
        <taxon>Buchnereae</taxon>
        <taxon>Striga</taxon>
    </lineage>
</organism>
<keyword evidence="3" id="KW-1185">Reference proteome</keyword>
<dbReference type="OrthoDB" id="1916346at2759"/>
<dbReference type="PANTHER" id="PTHR35546:SF25">
    <property type="entry name" value="F-BOX DOMAIN-CONTAINING PROTEIN"/>
    <property type="match status" value="1"/>
</dbReference>
<dbReference type="SUPFAM" id="SSF81383">
    <property type="entry name" value="F-box domain"/>
    <property type="match status" value="1"/>
</dbReference>
<reference evidence="3" key="1">
    <citation type="journal article" date="2019" name="Curr. Biol.">
        <title>Genome Sequence of Striga asiatica Provides Insight into the Evolution of Plant Parasitism.</title>
        <authorList>
            <person name="Yoshida S."/>
            <person name="Kim S."/>
            <person name="Wafula E.K."/>
            <person name="Tanskanen J."/>
            <person name="Kim Y.M."/>
            <person name="Honaas L."/>
            <person name="Yang Z."/>
            <person name="Spallek T."/>
            <person name="Conn C.E."/>
            <person name="Ichihashi Y."/>
            <person name="Cheong K."/>
            <person name="Cui S."/>
            <person name="Der J.P."/>
            <person name="Gundlach H."/>
            <person name="Jiao Y."/>
            <person name="Hori C."/>
            <person name="Ishida J.K."/>
            <person name="Kasahara H."/>
            <person name="Kiba T."/>
            <person name="Kim M.S."/>
            <person name="Koo N."/>
            <person name="Laohavisit A."/>
            <person name="Lee Y.H."/>
            <person name="Lumba S."/>
            <person name="McCourt P."/>
            <person name="Mortimer J.C."/>
            <person name="Mutuku J.M."/>
            <person name="Nomura T."/>
            <person name="Sasaki-Sekimoto Y."/>
            <person name="Seto Y."/>
            <person name="Wang Y."/>
            <person name="Wakatake T."/>
            <person name="Sakakibara H."/>
            <person name="Demura T."/>
            <person name="Yamaguchi S."/>
            <person name="Yoneyama K."/>
            <person name="Manabe R.I."/>
            <person name="Nelson D.C."/>
            <person name="Schulman A.H."/>
            <person name="Timko M.P."/>
            <person name="dePamphilis C.W."/>
            <person name="Choi D."/>
            <person name="Shirasu K."/>
        </authorList>
    </citation>
    <scope>NUCLEOTIDE SEQUENCE [LARGE SCALE GENOMIC DNA]</scope>
    <source>
        <strain evidence="3">cv. UVA1</strain>
    </source>
</reference>
<feature type="domain" description="F-box protein At3g26010-like beta-propeller" evidence="1">
    <location>
        <begin position="153"/>
        <end position="310"/>
    </location>
</feature>
<comment type="caution">
    <text evidence="2">The sequence shown here is derived from an EMBL/GenBank/DDBJ whole genome shotgun (WGS) entry which is preliminary data.</text>
</comment>
<accession>A0A5A7QCQ5</accession>
<evidence type="ECO:0000313" key="3">
    <source>
        <dbReference type="Proteomes" id="UP000325081"/>
    </source>
</evidence>
<evidence type="ECO:0000259" key="1">
    <source>
        <dbReference type="Pfam" id="PF24750"/>
    </source>
</evidence>
<evidence type="ECO:0000313" key="2">
    <source>
        <dbReference type="EMBL" id="GER42980.1"/>
    </source>
</evidence>
<dbReference type="Proteomes" id="UP000325081">
    <property type="component" value="Unassembled WGS sequence"/>
</dbReference>
<protein>
    <submittedName>
        <fullName evidence="2">F-box family protein</fullName>
    </submittedName>
</protein>
<dbReference type="InterPro" id="IPR055290">
    <property type="entry name" value="At3g26010-like"/>
</dbReference>
<dbReference type="NCBIfam" id="TIGR01640">
    <property type="entry name" value="F_box_assoc_1"/>
    <property type="match status" value="1"/>
</dbReference>
<dbReference type="InterPro" id="IPR056592">
    <property type="entry name" value="Beta-prop_At3g26010-like"/>
</dbReference>
<dbReference type="EMBL" id="BKCP01006515">
    <property type="protein sequence ID" value="GER42980.1"/>
    <property type="molecule type" value="Genomic_DNA"/>
</dbReference>
<name>A0A5A7QCQ5_STRAF</name>
<dbReference type="Pfam" id="PF24750">
    <property type="entry name" value="b-prop_At3g26010-like"/>
    <property type="match status" value="1"/>
</dbReference>
<dbReference type="InterPro" id="IPR017451">
    <property type="entry name" value="F-box-assoc_interact_dom"/>
</dbReference>
<dbReference type="PANTHER" id="PTHR35546">
    <property type="entry name" value="F-BOX PROTEIN INTERACTION DOMAIN PROTEIN-RELATED"/>
    <property type="match status" value="1"/>
</dbReference>
<proteinExistence type="predicted"/>
<dbReference type="AlphaFoldDB" id="A0A5A7QCQ5"/>
<gene>
    <name evidence="2" type="ORF">STAS_19800</name>
</gene>
<dbReference type="InterPro" id="IPR036047">
    <property type="entry name" value="F-box-like_dom_sf"/>
</dbReference>